<keyword evidence="13" id="KW-1185">Reference proteome</keyword>
<keyword evidence="5 8" id="KW-0694">RNA-binding</keyword>
<gene>
    <name evidence="12" type="ORF">QYE76_050902</name>
</gene>
<proteinExistence type="inferred from homology"/>
<comment type="caution">
    <text evidence="12">The sequence shown here is derived from an EMBL/GenBank/DDBJ whole genome shotgun (WGS) entry which is preliminary data.</text>
</comment>
<evidence type="ECO:0000256" key="3">
    <source>
        <dbReference type="ARBA" id="ARBA00022679"/>
    </source>
</evidence>
<feature type="domain" description="RDRP helical" evidence="10">
    <location>
        <begin position="277"/>
        <end position="345"/>
    </location>
</feature>
<dbReference type="AlphaFoldDB" id="A0AAD8SQV5"/>
<dbReference type="EMBL" id="JAUUTY010000003">
    <property type="protein sequence ID" value="KAK1662743.1"/>
    <property type="molecule type" value="Genomic_DNA"/>
</dbReference>
<keyword evidence="3 8" id="KW-0808">Transferase</keyword>
<evidence type="ECO:0000313" key="13">
    <source>
        <dbReference type="Proteomes" id="UP001231189"/>
    </source>
</evidence>
<dbReference type="Pfam" id="PF26253">
    <property type="entry name" value="RdRP_head"/>
    <property type="match status" value="1"/>
</dbReference>
<dbReference type="GO" id="GO:0031380">
    <property type="term" value="C:nuclear RNA-directed RNA polymerase complex"/>
    <property type="evidence" value="ECO:0007669"/>
    <property type="project" value="TreeGrafter"/>
</dbReference>
<evidence type="ECO:0000256" key="4">
    <source>
        <dbReference type="ARBA" id="ARBA00022695"/>
    </source>
</evidence>
<dbReference type="GO" id="GO:0030422">
    <property type="term" value="P:siRNA processing"/>
    <property type="evidence" value="ECO:0007669"/>
    <property type="project" value="TreeGrafter"/>
</dbReference>
<accession>A0AAD8SQV5</accession>
<keyword evidence="4 8" id="KW-0548">Nucleotidyltransferase</keyword>
<dbReference type="InterPro" id="IPR007855">
    <property type="entry name" value="RDRP"/>
</dbReference>
<evidence type="ECO:0000256" key="1">
    <source>
        <dbReference type="ARBA" id="ARBA00005762"/>
    </source>
</evidence>
<keyword evidence="6 8" id="KW-0943">RNA-mediated gene silencing</keyword>
<comment type="function">
    <text evidence="8">Probably involved in the RNA silencing pathway and required for the generation of small interfering RNAs (siRNAs).</text>
</comment>
<dbReference type="GO" id="GO:0003723">
    <property type="term" value="F:RNA binding"/>
    <property type="evidence" value="ECO:0007669"/>
    <property type="project" value="UniProtKB-KW"/>
</dbReference>
<name>A0AAD8SQV5_LOLMU</name>
<feature type="domain" description="RDRP core" evidence="9">
    <location>
        <begin position="368"/>
        <end position="1010"/>
    </location>
</feature>
<evidence type="ECO:0000256" key="5">
    <source>
        <dbReference type="ARBA" id="ARBA00022884"/>
    </source>
</evidence>
<dbReference type="GO" id="GO:0003968">
    <property type="term" value="F:RNA-directed RNA polymerase activity"/>
    <property type="evidence" value="ECO:0007669"/>
    <property type="project" value="UniProtKB-KW"/>
</dbReference>
<dbReference type="Pfam" id="PF26252">
    <property type="entry name" value="RdRP_helical"/>
    <property type="match status" value="1"/>
</dbReference>
<evidence type="ECO:0000256" key="2">
    <source>
        <dbReference type="ARBA" id="ARBA00022484"/>
    </source>
</evidence>
<evidence type="ECO:0000256" key="8">
    <source>
        <dbReference type="RuleBase" id="RU363098"/>
    </source>
</evidence>
<dbReference type="InterPro" id="IPR057596">
    <property type="entry name" value="RDRP_core"/>
</dbReference>
<dbReference type="Pfam" id="PF05183">
    <property type="entry name" value="RdRP"/>
    <property type="match status" value="1"/>
</dbReference>
<dbReference type="PANTHER" id="PTHR23079:SF55">
    <property type="entry name" value="RNA-DIRECTED RNA POLYMERASE"/>
    <property type="match status" value="1"/>
</dbReference>
<dbReference type="EC" id="2.7.7.48" evidence="8"/>
<comment type="catalytic activity">
    <reaction evidence="7 8">
        <text>RNA(n) + a ribonucleoside 5'-triphosphate = RNA(n+1) + diphosphate</text>
        <dbReference type="Rhea" id="RHEA:21248"/>
        <dbReference type="Rhea" id="RHEA-COMP:14527"/>
        <dbReference type="Rhea" id="RHEA-COMP:17342"/>
        <dbReference type="ChEBI" id="CHEBI:33019"/>
        <dbReference type="ChEBI" id="CHEBI:61557"/>
        <dbReference type="ChEBI" id="CHEBI:140395"/>
        <dbReference type="EC" id="2.7.7.48"/>
    </reaction>
</comment>
<keyword evidence="2 8" id="KW-0696">RNA-directed RNA polymerase</keyword>
<protein>
    <recommendedName>
        <fullName evidence="8">RNA-dependent RNA polymerase</fullName>
        <ecNumber evidence="8">2.7.7.48</ecNumber>
    </recommendedName>
</protein>
<sequence length="1160" mass="129564">MFLGLIMKSFCFADESVSRPLQCSYDQYDVQSPYREEITLGLSNNAGCANQPRHIVSQDNEGSGREIAHVVPNLSAMAAQTPSGWVSLRNQNDTKINNPIGAMAALTLATPLVQALPCMAGEIPSTITPAMVPVPTLPSTVGQNEFGKTPAMLPVPTLPWMAGEDPEAWIQLLKRDYSRDPAMTLPVWNQIPVQISSPARAMAPSVMIQGDTPNTIPNNIHTPPSSVSTPIHARDISRRVQGTGVPSGSPHIPACAGVSSPTIYCSTSNASREKASPQMEALDGMEFRKIFMIFAYLYGNRIEDELSVDYIRSLMRLPLVDFESQIWNAFGHKYIDVLDRAKNLGSDPGTAKVYHCTVEIRGDSAVNIFKGPYTETRRTHLAKVVGDDNVLVVKFMGKSSEIMTDFAPYHKVAEDGIVLGLRRYQFFVYKDGGKEGKIKEERKNGGNEKCTSAVRCYFVRTDSGWKMDEPYILSGKTISQARKLFMHIHMAPTLAKYMARFALILSKTITLEIDLSAVHVIQLDDKPCSGEHGRIVVQDGEPLIHTDGTGIISEDLAMKCSTSIPEKKYLKSQDIVPSDETPMVSSRTKMCRSMAPLLTQFCMFYKGAAVKGTVLVDRRLPPATILVRPSMIKIKSDPELCGVHSISSLELMKMKTDPKLNGVQSVNSLEIVTTSNHPKRTSTSRCLIALLYYGGVKAEYFMELLHDAVEGAANARYNYDDALKLAFIYADMEDSMSARMILSGVPLEDAYLQSRLATMSQLERKGFKEGKLPIDDCFYLMGTTDPTGKLRPNEVCVILENGQYSGKVLVYKHPGLHFGDIHVFTSRYIEGIGDAVGNSRYGLLFPTTGPRSSADEMANSDHDGDMFWVSINAQLLQQFKPSNPWIQKIKPKKPNQRCPQSFNELELERKLFHDFLQARFARSSALSAAADCWLVYMDRLITDDLDEYERKVLEKKMETLVDLYYLALDAPKTGMKINVPSELIAKKYPHFMDRKQLYHSKSILGRIYDKAVKVQSENVGSIEISLDPHFKERDTSKCKPFWTRHYKEYCKDSGPLAEIQDKEEVDLKFSELYTKYKHILYHAAEFEQTPRDLKDVFDEACAIYQIVCESAVAAKKPGKCSFAWKVAGHALCHFLALETEDGKVLVPLSVAKNLLTNRKK</sequence>
<comment type="similarity">
    <text evidence="1 8">Belongs to the RdRP family.</text>
</comment>
<dbReference type="PANTHER" id="PTHR23079">
    <property type="entry name" value="RNA-DEPENDENT RNA POLYMERASE"/>
    <property type="match status" value="1"/>
</dbReference>
<evidence type="ECO:0000259" key="11">
    <source>
        <dbReference type="Pfam" id="PF26253"/>
    </source>
</evidence>
<organism evidence="12 13">
    <name type="scientific">Lolium multiflorum</name>
    <name type="common">Italian ryegrass</name>
    <name type="synonym">Lolium perenne subsp. multiflorum</name>
    <dbReference type="NCBI Taxonomy" id="4521"/>
    <lineage>
        <taxon>Eukaryota</taxon>
        <taxon>Viridiplantae</taxon>
        <taxon>Streptophyta</taxon>
        <taxon>Embryophyta</taxon>
        <taxon>Tracheophyta</taxon>
        <taxon>Spermatophyta</taxon>
        <taxon>Magnoliopsida</taxon>
        <taxon>Liliopsida</taxon>
        <taxon>Poales</taxon>
        <taxon>Poaceae</taxon>
        <taxon>BOP clade</taxon>
        <taxon>Pooideae</taxon>
        <taxon>Poodae</taxon>
        <taxon>Poeae</taxon>
        <taxon>Poeae Chloroplast Group 2 (Poeae type)</taxon>
        <taxon>Loliodinae</taxon>
        <taxon>Loliinae</taxon>
        <taxon>Lolium</taxon>
    </lineage>
</organism>
<evidence type="ECO:0000256" key="6">
    <source>
        <dbReference type="ARBA" id="ARBA00023158"/>
    </source>
</evidence>
<reference evidence="12" key="1">
    <citation type="submission" date="2023-07" db="EMBL/GenBank/DDBJ databases">
        <title>A chromosome-level genome assembly of Lolium multiflorum.</title>
        <authorList>
            <person name="Chen Y."/>
            <person name="Copetti D."/>
            <person name="Kolliker R."/>
            <person name="Studer B."/>
        </authorList>
    </citation>
    <scope>NUCLEOTIDE SEQUENCE</scope>
    <source>
        <strain evidence="12">02402/16</strain>
        <tissue evidence="12">Leaf</tissue>
    </source>
</reference>
<evidence type="ECO:0000256" key="7">
    <source>
        <dbReference type="ARBA" id="ARBA00048744"/>
    </source>
</evidence>
<dbReference type="Proteomes" id="UP001231189">
    <property type="component" value="Unassembled WGS sequence"/>
</dbReference>
<evidence type="ECO:0000259" key="9">
    <source>
        <dbReference type="Pfam" id="PF05183"/>
    </source>
</evidence>
<evidence type="ECO:0000313" key="12">
    <source>
        <dbReference type="EMBL" id="KAK1662743.1"/>
    </source>
</evidence>
<feature type="domain" description="RDRP C-terminal head" evidence="11">
    <location>
        <begin position="1060"/>
        <end position="1136"/>
    </location>
</feature>
<evidence type="ECO:0000259" key="10">
    <source>
        <dbReference type="Pfam" id="PF26252"/>
    </source>
</evidence>
<dbReference type="InterPro" id="IPR058752">
    <property type="entry name" value="RDRP_C_head"/>
</dbReference>
<dbReference type="InterPro" id="IPR058751">
    <property type="entry name" value="RDRP_helical"/>
</dbReference>